<evidence type="ECO:0000256" key="1">
    <source>
        <dbReference type="SAM" id="Phobius"/>
    </source>
</evidence>
<protein>
    <submittedName>
        <fullName evidence="2">NnrS family protein</fullName>
    </submittedName>
</protein>
<feature type="transmembrane region" description="Helical" evidence="1">
    <location>
        <begin position="284"/>
        <end position="305"/>
    </location>
</feature>
<dbReference type="EMBL" id="SROY01000002">
    <property type="protein sequence ID" value="TLX21928.1"/>
    <property type="molecule type" value="Genomic_DNA"/>
</dbReference>
<feature type="transmembrane region" description="Helical" evidence="1">
    <location>
        <begin position="190"/>
        <end position="211"/>
    </location>
</feature>
<gene>
    <name evidence="2" type="ORF">E5S66_05170</name>
</gene>
<dbReference type="Pfam" id="PF05940">
    <property type="entry name" value="NnrS"/>
    <property type="match status" value="1"/>
</dbReference>
<feature type="transmembrane region" description="Helical" evidence="1">
    <location>
        <begin position="232"/>
        <end position="251"/>
    </location>
</feature>
<evidence type="ECO:0000313" key="2">
    <source>
        <dbReference type="EMBL" id="TLX21928.1"/>
    </source>
</evidence>
<feature type="transmembrane region" description="Helical" evidence="1">
    <location>
        <begin position="355"/>
        <end position="374"/>
    </location>
</feature>
<feature type="transmembrane region" description="Helical" evidence="1">
    <location>
        <begin position="325"/>
        <end position="343"/>
    </location>
</feature>
<keyword evidence="1" id="KW-0472">Membrane</keyword>
<feature type="transmembrane region" description="Helical" evidence="1">
    <location>
        <begin position="257"/>
        <end position="277"/>
    </location>
</feature>
<reference evidence="2 3" key="1">
    <citation type="submission" date="2019-04" db="EMBL/GenBank/DDBJ databases">
        <authorList>
            <person name="Grouzdev D.S."/>
            <person name="Nazina T.N."/>
        </authorList>
    </citation>
    <scope>NUCLEOTIDE SEQUENCE [LARGE SCALE GENOMIC DNA]</scope>
    <source>
        <strain evidence="2 3">SHC 3-19</strain>
    </source>
</reference>
<organism evidence="2 3">
    <name type="scientific">Thermomonas fusca</name>
    <dbReference type="NCBI Taxonomy" id="215690"/>
    <lineage>
        <taxon>Bacteria</taxon>
        <taxon>Pseudomonadati</taxon>
        <taxon>Pseudomonadota</taxon>
        <taxon>Gammaproteobacteria</taxon>
        <taxon>Lysobacterales</taxon>
        <taxon>Lysobacteraceae</taxon>
        <taxon>Thermomonas</taxon>
    </lineage>
</organism>
<dbReference type="STRING" id="1123377.GCA_000423885_02758"/>
<dbReference type="RefSeq" id="WP_138348122.1">
    <property type="nucleotide sequence ID" value="NZ_SROY01000002.1"/>
</dbReference>
<feature type="transmembrane region" description="Helical" evidence="1">
    <location>
        <begin position="99"/>
        <end position="120"/>
    </location>
</feature>
<name>A0A5R9PGQ4_9GAMM</name>
<dbReference type="AlphaFoldDB" id="A0A5R9PGQ4"/>
<feature type="transmembrane region" description="Helical" evidence="1">
    <location>
        <begin position="64"/>
        <end position="87"/>
    </location>
</feature>
<evidence type="ECO:0000313" key="3">
    <source>
        <dbReference type="Proteomes" id="UP000308508"/>
    </source>
</evidence>
<proteinExistence type="predicted"/>
<feature type="transmembrane region" description="Helical" evidence="1">
    <location>
        <begin position="126"/>
        <end position="149"/>
    </location>
</feature>
<keyword evidence="1" id="KW-0812">Transmembrane</keyword>
<keyword evidence="3" id="KW-1185">Reference proteome</keyword>
<sequence>MDRNLRNDAAGGLSPALLAEAPHRLLFFVGAVNVLLAMSWWLLWLIDARWGAIGLPTGTPFGGWMHAFVMQYQLLPPFMFGFLLTTFPRWTGTPDLSRWHYVPVGLGLLGGQLAVVGGMLSGQAAMVHIGVVMSLVGWAYGLSQLLRVLLAERRAGKGPTWHAWSCFAALLFGLAGLLLMAAHLHGAGPWAVTVPIKFGTFGLLLPVYATVAHRMFPFFAGNTVPGYRAWRPMWVLASLWALLLAHLALELAHANRWLWPVDALLAVGSALVLLRWWPRGKAPGILWVLFLGFAWLPVAFALYAVQSALYAAGGEFVLGRGPAHALFIGFFGSLLVAMVTRVTQGHSGRPMAMPAVGWFAFAALQLVAVTRVAAEVAPDSYFWQVVAAAGWLLAFLPWVLRSLSIYLHPRADGRPG</sequence>
<comment type="caution">
    <text evidence="2">The sequence shown here is derived from an EMBL/GenBank/DDBJ whole genome shotgun (WGS) entry which is preliminary data.</text>
</comment>
<dbReference type="Proteomes" id="UP000308508">
    <property type="component" value="Unassembled WGS sequence"/>
</dbReference>
<feature type="transmembrane region" description="Helical" evidence="1">
    <location>
        <begin position="380"/>
        <end position="400"/>
    </location>
</feature>
<dbReference type="InterPro" id="IPR010266">
    <property type="entry name" value="NnrS"/>
</dbReference>
<feature type="transmembrane region" description="Helical" evidence="1">
    <location>
        <begin position="25"/>
        <end position="44"/>
    </location>
</feature>
<feature type="transmembrane region" description="Helical" evidence="1">
    <location>
        <begin position="161"/>
        <end position="184"/>
    </location>
</feature>
<accession>A0A5R9PGQ4</accession>
<keyword evidence="1" id="KW-1133">Transmembrane helix</keyword>